<evidence type="ECO:0000313" key="2">
    <source>
        <dbReference type="EMBL" id="PJF31243.1"/>
    </source>
</evidence>
<evidence type="ECO:0000313" key="3">
    <source>
        <dbReference type="Proteomes" id="UP000228921"/>
    </source>
</evidence>
<dbReference type="EMBL" id="PGTK01000004">
    <property type="protein sequence ID" value="PJF31243.1"/>
    <property type="molecule type" value="Genomic_DNA"/>
</dbReference>
<dbReference type="AlphaFoldDB" id="A0A2M8P125"/>
<dbReference type="SMART" id="SM00255">
    <property type="entry name" value="TIR"/>
    <property type="match status" value="1"/>
</dbReference>
<dbReference type="PROSITE" id="PS50104">
    <property type="entry name" value="TIR"/>
    <property type="match status" value="1"/>
</dbReference>
<evidence type="ECO:0000259" key="1">
    <source>
        <dbReference type="PROSITE" id="PS50104"/>
    </source>
</evidence>
<dbReference type="Pfam" id="PF13676">
    <property type="entry name" value="TIR_2"/>
    <property type="match status" value="1"/>
</dbReference>
<name>A0A2M8P125_9CHLR</name>
<reference evidence="2 3" key="1">
    <citation type="submission" date="2017-11" db="EMBL/GenBank/DDBJ databases">
        <title>Evolution of Phototrophy in the Chloroflexi Phylum Driven by Horizontal Gene Transfer.</title>
        <authorList>
            <person name="Ward L.M."/>
            <person name="Hemp J."/>
            <person name="Shih P.M."/>
            <person name="Mcglynn S.E."/>
            <person name="Fischer W."/>
        </authorList>
    </citation>
    <scope>NUCLEOTIDE SEQUENCE [LARGE SCALE GENOMIC DNA]</scope>
    <source>
        <strain evidence="2">CP2_2F</strain>
    </source>
</reference>
<accession>A0A2M8P125</accession>
<dbReference type="SUPFAM" id="SSF52200">
    <property type="entry name" value="Toll/Interleukin receptor TIR domain"/>
    <property type="match status" value="1"/>
</dbReference>
<sequence length="230" mass="26280">MQLLDSLSVQHANSTRYIELYHGDLTAMPEPVDLLIVSALPNYYGTEYSTTLIAALHKRGLSVAELAAHKAADLRQDFGCWLSQPINIVQMTAQYRYDLFISYASANRADVQPVVDYLQRQRPSLRIFFDRRELTLGDAWQQQIFEALDDCNKVVAFYSPAYLASKVCKEEFNIALFRHRETENTLLPIYLYTANLPTYMKLIQFTDCREADPIKLRATADAILQVLSQG</sequence>
<proteinExistence type="predicted"/>
<dbReference type="Proteomes" id="UP000228921">
    <property type="component" value="Unassembled WGS sequence"/>
</dbReference>
<dbReference type="Gene3D" id="3.40.50.10140">
    <property type="entry name" value="Toll/interleukin-1 receptor homology (TIR) domain"/>
    <property type="match status" value="1"/>
</dbReference>
<protein>
    <recommendedName>
        <fullName evidence="1">TIR domain-containing protein</fullName>
    </recommendedName>
</protein>
<feature type="domain" description="TIR" evidence="1">
    <location>
        <begin position="95"/>
        <end position="227"/>
    </location>
</feature>
<organism evidence="2 3">
    <name type="scientific">Candidatus Thermofonsia Clade 1 bacterium</name>
    <dbReference type="NCBI Taxonomy" id="2364210"/>
    <lineage>
        <taxon>Bacteria</taxon>
        <taxon>Bacillati</taxon>
        <taxon>Chloroflexota</taxon>
        <taxon>Candidatus Thermofontia</taxon>
        <taxon>Candidatus Thermofonsia Clade 1</taxon>
    </lineage>
</organism>
<dbReference type="InterPro" id="IPR035897">
    <property type="entry name" value="Toll_tir_struct_dom_sf"/>
</dbReference>
<gene>
    <name evidence="2" type="ORF">CUN51_05090</name>
</gene>
<dbReference type="InterPro" id="IPR000157">
    <property type="entry name" value="TIR_dom"/>
</dbReference>
<dbReference type="GO" id="GO:0007165">
    <property type="term" value="P:signal transduction"/>
    <property type="evidence" value="ECO:0007669"/>
    <property type="project" value="InterPro"/>
</dbReference>
<comment type="caution">
    <text evidence="2">The sequence shown here is derived from an EMBL/GenBank/DDBJ whole genome shotgun (WGS) entry which is preliminary data.</text>
</comment>